<feature type="domain" description="DAHP synthase ferredoxin-like" evidence="3">
    <location>
        <begin position="1"/>
        <end position="67"/>
    </location>
</feature>
<dbReference type="InterPro" id="IPR013785">
    <property type="entry name" value="Aldolase_TIM"/>
</dbReference>
<evidence type="ECO:0000313" key="5">
    <source>
        <dbReference type="Proteomes" id="UP000533080"/>
    </source>
</evidence>
<dbReference type="Gene3D" id="3.20.20.70">
    <property type="entry name" value="Aldolase class I"/>
    <property type="match status" value="1"/>
</dbReference>
<reference evidence="4 5" key="1">
    <citation type="submission" date="2020-05" db="EMBL/GenBank/DDBJ databases">
        <authorList>
            <person name="Whitworth D."/>
        </authorList>
    </citation>
    <scope>NUCLEOTIDE SEQUENCE [LARGE SCALE GENOMIC DNA]</scope>
    <source>
        <strain evidence="4 5">AM005</strain>
    </source>
</reference>
<dbReference type="PANTHER" id="PTHR43018">
    <property type="entry name" value="PHOSPHO-2-DEHYDRO-3-DEOXYHEPTONATE ALDOLASE"/>
    <property type="match status" value="1"/>
</dbReference>
<dbReference type="SUPFAM" id="SSF51569">
    <property type="entry name" value="Aldolase"/>
    <property type="match status" value="1"/>
</dbReference>
<gene>
    <name evidence="4" type="primary">aroF</name>
    <name evidence="4" type="ORF">HNV28_24270</name>
</gene>
<sequence length="341" mass="36560">MLIVMRPDATAQDIERVNDEIRRRGWQPHAIPGGTRTAVGITGNPGAVEPEPFRVLPGVADAVAISQPFKLVSREVKPDDTLLRMGDLTVGGSAFHVIAGPCSVESREQILSTAHAVKKAGATMLRGGAFKPRTSPYEFQGLKGDGLALLAEARQETGLLVTTEVKDTATLQAVADATDILQIGARNMQNFSLLEAVGDLRKPVMLKRGMSATIKELLMAAEYIVARGNTQVILCERGIRTFETMTRNTLDLNAVPMLKALSHLPVFVDPSHGIGVRKAVPAMMRAATAVGADGIIVEVHPDPPRAKSDGAQSLDFSEFEKSMNEVRAIAQAMGREVVRLG</sequence>
<dbReference type="EC" id="2.5.1.54" evidence="4"/>
<name>A0A7Y4ILN5_MYXXA</name>
<dbReference type="NCBIfam" id="TIGR01361">
    <property type="entry name" value="DAHP_synth_Bsub"/>
    <property type="match status" value="1"/>
</dbReference>
<dbReference type="GO" id="GO:0009073">
    <property type="term" value="P:aromatic amino acid family biosynthetic process"/>
    <property type="evidence" value="ECO:0007669"/>
    <property type="project" value="InterPro"/>
</dbReference>
<accession>A0A7Y4ILN5</accession>
<comment type="caution">
    <text evidence="4">The sequence shown here is derived from an EMBL/GenBank/DDBJ whole genome shotgun (WGS) entry which is preliminary data.</text>
</comment>
<dbReference type="InterPro" id="IPR052899">
    <property type="entry name" value="Class-I_DAHP_synthase"/>
</dbReference>
<protein>
    <submittedName>
        <fullName evidence="4">3-deoxy-7-phosphoheptulonate synthase</fullName>
        <ecNumber evidence="4">2.5.1.54</ecNumber>
    </submittedName>
</protein>
<dbReference type="Pfam" id="PF00793">
    <property type="entry name" value="DAHP_synth_1"/>
    <property type="match status" value="1"/>
</dbReference>
<dbReference type="GO" id="GO:0016832">
    <property type="term" value="F:aldehyde-lyase activity"/>
    <property type="evidence" value="ECO:0007669"/>
    <property type="project" value="InterPro"/>
</dbReference>
<proteinExistence type="predicted"/>
<dbReference type="InterPro" id="IPR006268">
    <property type="entry name" value="DAHP_syn_2"/>
</dbReference>
<evidence type="ECO:0000313" key="4">
    <source>
        <dbReference type="EMBL" id="NOJ81409.1"/>
    </source>
</evidence>
<dbReference type="EMBL" id="JABFNT010000085">
    <property type="protein sequence ID" value="NOJ81409.1"/>
    <property type="molecule type" value="Genomic_DNA"/>
</dbReference>
<dbReference type="InterPro" id="IPR006218">
    <property type="entry name" value="DAHP1/KDSA"/>
</dbReference>
<dbReference type="GO" id="GO:0003849">
    <property type="term" value="F:3-deoxy-7-phosphoheptulonate synthase activity"/>
    <property type="evidence" value="ECO:0007669"/>
    <property type="project" value="UniProtKB-EC"/>
</dbReference>
<dbReference type="Pfam" id="PF18152">
    <property type="entry name" value="DAHP_snth_FXD"/>
    <property type="match status" value="1"/>
</dbReference>
<dbReference type="PANTHER" id="PTHR43018:SF1">
    <property type="entry name" value="PROTEIN AROA(G)"/>
    <property type="match status" value="1"/>
</dbReference>
<evidence type="ECO:0000259" key="3">
    <source>
        <dbReference type="Pfam" id="PF18152"/>
    </source>
</evidence>
<evidence type="ECO:0000256" key="1">
    <source>
        <dbReference type="ARBA" id="ARBA00022679"/>
    </source>
</evidence>
<dbReference type="NCBIfam" id="NF006421">
    <property type="entry name" value="PRK08673.1"/>
    <property type="match status" value="1"/>
</dbReference>
<dbReference type="Gene3D" id="3.30.70.1140">
    <property type="entry name" value="Phospho-2-dehydro-3-deoxyheptonate aldolase, domain 1"/>
    <property type="match status" value="1"/>
</dbReference>
<dbReference type="AlphaFoldDB" id="A0A7Y4ILN5"/>
<dbReference type="NCBIfam" id="NF009239">
    <property type="entry name" value="PRK12595.1"/>
    <property type="match status" value="1"/>
</dbReference>
<evidence type="ECO:0000259" key="2">
    <source>
        <dbReference type="Pfam" id="PF00793"/>
    </source>
</evidence>
<dbReference type="RefSeq" id="WP_171443433.1">
    <property type="nucleotide sequence ID" value="NZ_JABFNS010000090.1"/>
</dbReference>
<keyword evidence="1 4" id="KW-0808">Transferase</keyword>
<dbReference type="InterPro" id="IPR041071">
    <property type="entry name" value="DAHP_snth_FXD"/>
</dbReference>
<dbReference type="Proteomes" id="UP000533080">
    <property type="component" value="Unassembled WGS sequence"/>
</dbReference>
<feature type="domain" description="DAHP synthetase I/KDSA" evidence="2">
    <location>
        <begin position="92"/>
        <end position="328"/>
    </location>
</feature>
<organism evidence="4 5">
    <name type="scientific">Myxococcus xanthus</name>
    <dbReference type="NCBI Taxonomy" id="34"/>
    <lineage>
        <taxon>Bacteria</taxon>
        <taxon>Pseudomonadati</taxon>
        <taxon>Myxococcota</taxon>
        <taxon>Myxococcia</taxon>
        <taxon>Myxococcales</taxon>
        <taxon>Cystobacterineae</taxon>
        <taxon>Myxococcaceae</taxon>
        <taxon>Myxococcus</taxon>
    </lineage>
</organism>